<dbReference type="EMBL" id="JAJMLW010000001">
    <property type="protein sequence ID" value="MCI2241281.1"/>
    <property type="molecule type" value="Genomic_DNA"/>
</dbReference>
<evidence type="ECO:0000256" key="3">
    <source>
        <dbReference type="ARBA" id="ARBA00022723"/>
    </source>
</evidence>
<feature type="domain" description="4Fe-4S ferredoxin-type" evidence="8">
    <location>
        <begin position="4"/>
        <end position="32"/>
    </location>
</feature>
<protein>
    <submittedName>
        <fullName evidence="9">Oxidoreductase</fullName>
    </submittedName>
</protein>
<keyword evidence="4" id="KW-0677">Repeat</keyword>
<evidence type="ECO:0000259" key="8">
    <source>
        <dbReference type="PROSITE" id="PS51379"/>
    </source>
</evidence>
<keyword evidence="5" id="KW-0249">Electron transport</keyword>
<evidence type="ECO:0000256" key="2">
    <source>
        <dbReference type="ARBA" id="ARBA00022485"/>
    </source>
</evidence>
<dbReference type="PANTHER" id="PTHR43177:SF5">
    <property type="entry name" value="ANAEROBIC DIMETHYL SULFOXIDE REDUCTASE CHAIN B-RELATED"/>
    <property type="match status" value="1"/>
</dbReference>
<evidence type="ECO:0000256" key="5">
    <source>
        <dbReference type="ARBA" id="ARBA00022982"/>
    </source>
</evidence>
<keyword evidence="6" id="KW-0408">Iron</keyword>
<keyword evidence="3" id="KW-0479">Metal-binding</keyword>
<dbReference type="InterPro" id="IPR017896">
    <property type="entry name" value="4Fe4S_Fe-S-bd"/>
</dbReference>
<reference evidence="9" key="1">
    <citation type="submission" date="2021-11" db="EMBL/GenBank/DDBJ databases">
        <title>A Novel Adlercreutzia Species, isolated from a Allomyrina dichotoma larva feces.</title>
        <authorList>
            <person name="Suh M.K."/>
        </authorList>
    </citation>
    <scope>NUCLEOTIDE SEQUENCE</scope>
    <source>
        <strain evidence="9">JBNU-10</strain>
    </source>
</reference>
<dbReference type="SUPFAM" id="SSF54862">
    <property type="entry name" value="4Fe-4S ferredoxins"/>
    <property type="match status" value="1"/>
</dbReference>
<dbReference type="Proteomes" id="UP001430755">
    <property type="component" value="Unassembled WGS sequence"/>
</dbReference>
<dbReference type="RefSeq" id="WP_242163287.1">
    <property type="nucleotide sequence ID" value="NZ_JAJMLW010000001.1"/>
</dbReference>
<dbReference type="PROSITE" id="PS51379">
    <property type="entry name" value="4FE4S_FER_2"/>
    <property type="match status" value="1"/>
</dbReference>
<evidence type="ECO:0000313" key="10">
    <source>
        <dbReference type="Proteomes" id="UP001430755"/>
    </source>
</evidence>
<evidence type="ECO:0000256" key="4">
    <source>
        <dbReference type="ARBA" id="ARBA00022737"/>
    </source>
</evidence>
<name>A0ABS9WEI6_9ACTN</name>
<evidence type="ECO:0000313" key="9">
    <source>
        <dbReference type="EMBL" id="MCI2241281.1"/>
    </source>
</evidence>
<keyword evidence="2" id="KW-0004">4Fe-4S</keyword>
<evidence type="ECO:0000256" key="6">
    <source>
        <dbReference type="ARBA" id="ARBA00023004"/>
    </source>
</evidence>
<dbReference type="InterPro" id="IPR050954">
    <property type="entry name" value="ET_IronSulfur_Cluster-Binding"/>
</dbReference>
<gene>
    <name evidence="9" type="ORF">LPT13_02795</name>
</gene>
<organism evidence="9 10">
    <name type="scientific">Adlercreutzia faecimuris</name>
    <dbReference type="NCBI Taxonomy" id="2897341"/>
    <lineage>
        <taxon>Bacteria</taxon>
        <taxon>Bacillati</taxon>
        <taxon>Actinomycetota</taxon>
        <taxon>Coriobacteriia</taxon>
        <taxon>Eggerthellales</taxon>
        <taxon>Eggerthellaceae</taxon>
        <taxon>Adlercreutzia</taxon>
    </lineage>
</organism>
<comment type="caution">
    <text evidence="9">The sequence shown here is derived from an EMBL/GenBank/DDBJ whole genome shotgun (WGS) entry which is preliminary data.</text>
</comment>
<evidence type="ECO:0000256" key="1">
    <source>
        <dbReference type="ARBA" id="ARBA00022448"/>
    </source>
</evidence>
<keyword evidence="7" id="KW-0411">Iron-sulfur</keyword>
<proteinExistence type="predicted"/>
<keyword evidence="10" id="KW-1185">Reference proteome</keyword>
<accession>A0ABS9WEI6</accession>
<dbReference type="PANTHER" id="PTHR43177">
    <property type="entry name" value="PROTEIN NRFC"/>
    <property type="match status" value="1"/>
</dbReference>
<keyword evidence="1" id="KW-0813">Transport</keyword>
<sequence length="111" mass="12484">MTAYGLMFDNEYCTGCHSCELACRNHLDLPLGQWGIKLLEMGPWRKLDGRWEGKYVPVPTTYCDLCADRVERGEKPSCVLHCLAQAIEYGPLDELAVKMADRGAQCSIFLP</sequence>
<evidence type="ECO:0000256" key="7">
    <source>
        <dbReference type="ARBA" id="ARBA00023014"/>
    </source>
</evidence>
<dbReference type="Gene3D" id="3.30.70.20">
    <property type="match status" value="1"/>
</dbReference>